<protein>
    <recommendedName>
        <fullName evidence="9">60S ribosomal protein L37</fullName>
    </recommendedName>
</protein>
<keyword evidence="6" id="KW-0694">RNA-binding</keyword>
<dbReference type="GO" id="GO:0003735">
    <property type="term" value="F:structural constituent of ribosome"/>
    <property type="evidence" value="ECO:0007669"/>
    <property type="project" value="InterPro"/>
</dbReference>
<evidence type="ECO:0000256" key="9">
    <source>
        <dbReference type="ARBA" id="ARBA00035332"/>
    </source>
</evidence>
<reference evidence="11 12" key="1">
    <citation type="journal article" date="2009" name="Science">
        <title>Genome sequence, comparative analysis, and population genetics of the domestic horse.</title>
        <authorList>
            <consortium name="Broad Institute Genome Sequencing Platform"/>
            <consortium name="Broad Institute Whole Genome Assembly Team"/>
            <person name="Wade C.M."/>
            <person name="Giulotto E."/>
            <person name="Sigurdsson S."/>
            <person name="Zoli M."/>
            <person name="Gnerre S."/>
            <person name="Imsland F."/>
            <person name="Lear T.L."/>
            <person name="Adelson D.L."/>
            <person name="Bailey E."/>
            <person name="Bellone R.R."/>
            <person name="Bloecker H."/>
            <person name="Distl O."/>
            <person name="Edgar R.C."/>
            <person name="Garber M."/>
            <person name="Leeb T."/>
            <person name="Mauceli E."/>
            <person name="MacLeod J.N."/>
            <person name="Penedo M.C.T."/>
            <person name="Raison J.M."/>
            <person name="Sharpe T."/>
            <person name="Vogel J."/>
            <person name="Andersson L."/>
            <person name="Antczak D.F."/>
            <person name="Biagi T."/>
            <person name="Binns M.M."/>
            <person name="Chowdhary B.P."/>
            <person name="Coleman S.J."/>
            <person name="Della Valle G."/>
            <person name="Fryc S."/>
            <person name="Guerin G."/>
            <person name="Hasegawa T."/>
            <person name="Hill E.W."/>
            <person name="Jurka J."/>
            <person name="Kiialainen A."/>
            <person name="Lindgren G."/>
            <person name="Liu J."/>
            <person name="Magnani E."/>
            <person name="Mickelson J.R."/>
            <person name="Murray J."/>
            <person name="Nergadze S.G."/>
            <person name="Onofrio R."/>
            <person name="Pedroni S."/>
            <person name="Piras M.F."/>
            <person name="Raudsepp T."/>
            <person name="Rocchi M."/>
            <person name="Roeed K.H."/>
            <person name="Ryder O.A."/>
            <person name="Searle S."/>
            <person name="Skow L."/>
            <person name="Swinburne J.E."/>
            <person name="Syvaenen A.C."/>
            <person name="Tozaki T."/>
            <person name="Valberg S.J."/>
            <person name="Vaudin M."/>
            <person name="White J.R."/>
            <person name="Zody M.C."/>
            <person name="Lander E.S."/>
            <person name="Lindblad-Toh K."/>
        </authorList>
    </citation>
    <scope>NUCLEOTIDE SEQUENCE [LARGE SCALE GENOMIC DNA]</scope>
    <source>
        <strain evidence="11 12">Thoroughbred</strain>
    </source>
</reference>
<reference evidence="11" key="2">
    <citation type="submission" date="2025-08" db="UniProtKB">
        <authorList>
            <consortium name="Ensembl"/>
        </authorList>
    </citation>
    <scope>IDENTIFICATION</scope>
    <source>
        <strain evidence="11">Thoroughbred</strain>
    </source>
</reference>
<accession>A0A9L0S1I5</accession>
<evidence type="ECO:0000256" key="5">
    <source>
        <dbReference type="ARBA" id="ARBA00022833"/>
    </source>
</evidence>
<evidence type="ECO:0000256" key="10">
    <source>
        <dbReference type="SAM" id="MobiDB-lite"/>
    </source>
</evidence>
<evidence type="ECO:0000256" key="2">
    <source>
        <dbReference type="ARBA" id="ARBA00022723"/>
    </source>
</evidence>
<evidence type="ECO:0000256" key="7">
    <source>
        <dbReference type="ARBA" id="ARBA00022980"/>
    </source>
</evidence>
<evidence type="ECO:0000313" key="11">
    <source>
        <dbReference type="Ensembl" id="ENSECAP00000068706.1"/>
    </source>
</evidence>
<dbReference type="PANTHER" id="PTHR10768">
    <property type="entry name" value="60S RIBOSOMAL PROTEIN L37"/>
    <property type="match status" value="1"/>
</dbReference>
<dbReference type="GO" id="GO:0019843">
    <property type="term" value="F:rRNA binding"/>
    <property type="evidence" value="ECO:0007669"/>
    <property type="project" value="UniProtKB-KW"/>
</dbReference>
<comment type="similarity">
    <text evidence="1">Belongs to the eukaryotic ribosomal protein eL37 family.</text>
</comment>
<proteinExistence type="inferred from homology"/>
<evidence type="ECO:0000256" key="6">
    <source>
        <dbReference type="ARBA" id="ARBA00022884"/>
    </source>
</evidence>
<reference evidence="11" key="3">
    <citation type="submission" date="2025-09" db="UniProtKB">
        <authorList>
            <consortium name="Ensembl"/>
        </authorList>
    </citation>
    <scope>IDENTIFICATION</scope>
    <source>
        <strain evidence="11">Thoroughbred</strain>
    </source>
</reference>
<evidence type="ECO:0000313" key="12">
    <source>
        <dbReference type="Proteomes" id="UP000002281"/>
    </source>
</evidence>
<dbReference type="SUPFAM" id="SSF57829">
    <property type="entry name" value="Zn-binding ribosomal proteins"/>
    <property type="match status" value="1"/>
</dbReference>
<evidence type="ECO:0000256" key="3">
    <source>
        <dbReference type="ARBA" id="ARBA00022730"/>
    </source>
</evidence>
<dbReference type="GeneTree" id="ENSGT00940000168157"/>
<dbReference type="GO" id="GO:0006412">
    <property type="term" value="P:translation"/>
    <property type="evidence" value="ECO:0007669"/>
    <property type="project" value="InterPro"/>
</dbReference>
<evidence type="ECO:0000256" key="4">
    <source>
        <dbReference type="ARBA" id="ARBA00022771"/>
    </source>
</evidence>
<name>A0A9L0S1I5_HORSE</name>
<keyword evidence="5" id="KW-0862">Zinc</keyword>
<sequence>MRKRTSSFGKRHNTKHTGCHCCGSKAYRLHKATCSICGYPAKPKRKHGSPEEQHPNPRGQLLQHLVHLEDFNN</sequence>
<dbReference type="Gene3D" id="2.20.25.30">
    <property type="match status" value="1"/>
</dbReference>
<keyword evidence="3" id="KW-0699">rRNA-binding</keyword>
<dbReference type="AlphaFoldDB" id="A0A9L0S1I5"/>
<dbReference type="GO" id="GO:0008270">
    <property type="term" value="F:zinc ion binding"/>
    <property type="evidence" value="ECO:0007669"/>
    <property type="project" value="UniProtKB-KW"/>
</dbReference>
<keyword evidence="8" id="KW-0687">Ribonucleoprotein</keyword>
<keyword evidence="12" id="KW-1185">Reference proteome</keyword>
<dbReference type="Pfam" id="PF01907">
    <property type="entry name" value="Ribosomal_L37e"/>
    <property type="match status" value="1"/>
</dbReference>
<dbReference type="Proteomes" id="UP000002281">
    <property type="component" value="Chromosome 17"/>
</dbReference>
<keyword evidence="7" id="KW-0689">Ribosomal protein</keyword>
<dbReference type="PANTHER" id="PTHR10768:SF0">
    <property type="entry name" value="RIBOSOMAL PROTEIN L37"/>
    <property type="match status" value="1"/>
</dbReference>
<feature type="region of interest" description="Disordered" evidence="10">
    <location>
        <begin position="42"/>
        <end position="73"/>
    </location>
</feature>
<keyword evidence="2" id="KW-0479">Metal-binding</keyword>
<dbReference type="InterPro" id="IPR001569">
    <property type="entry name" value="Ribosomal_eL37"/>
</dbReference>
<keyword evidence="4" id="KW-0863">Zinc-finger</keyword>
<evidence type="ECO:0000256" key="1">
    <source>
        <dbReference type="ARBA" id="ARBA00009805"/>
    </source>
</evidence>
<dbReference type="Ensembl" id="ENSECAT00000120225.1">
    <property type="protein sequence ID" value="ENSECAP00000068706.1"/>
    <property type="gene ID" value="ENSECAG00000045480.1"/>
</dbReference>
<dbReference type="InterPro" id="IPR011332">
    <property type="entry name" value="Ribosomal_zn-bd"/>
</dbReference>
<dbReference type="GO" id="GO:0022625">
    <property type="term" value="C:cytosolic large ribosomal subunit"/>
    <property type="evidence" value="ECO:0007669"/>
    <property type="project" value="UniProtKB-ARBA"/>
</dbReference>
<evidence type="ECO:0000256" key="8">
    <source>
        <dbReference type="ARBA" id="ARBA00023274"/>
    </source>
</evidence>
<dbReference type="InterPro" id="IPR011331">
    <property type="entry name" value="Ribosomal_eL37/eL43"/>
</dbReference>
<organism evidence="11 12">
    <name type="scientific">Equus caballus</name>
    <name type="common">Horse</name>
    <dbReference type="NCBI Taxonomy" id="9796"/>
    <lineage>
        <taxon>Eukaryota</taxon>
        <taxon>Metazoa</taxon>
        <taxon>Chordata</taxon>
        <taxon>Craniata</taxon>
        <taxon>Vertebrata</taxon>
        <taxon>Euteleostomi</taxon>
        <taxon>Mammalia</taxon>
        <taxon>Eutheria</taxon>
        <taxon>Laurasiatheria</taxon>
        <taxon>Perissodactyla</taxon>
        <taxon>Equidae</taxon>
        <taxon>Equus</taxon>
    </lineage>
</organism>